<comment type="subcellular location">
    <subcellularLocation>
        <location evidence="1">Cell envelope</location>
    </subcellularLocation>
</comment>
<evidence type="ECO:0000256" key="4">
    <source>
        <dbReference type="ARBA" id="ARBA00022729"/>
    </source>
</evidence>
<dbReference type="SUPFAM" id="SSF53850">
    <property type="entry name" value="Periplasmic binding protein-like II"/>
    <property type="match status" value="1"/>
</dbReference>
<accession>A0A852ZT20</accession>
<protein>
    <submittedName>
        <fullName evidence="6">Putative aldouronate transport system substrate-binding protein</fullName>
    </submittedName>
</protein>
<proteinExistence type="inferred from homology"/>
<dbReference type="PANTHER" id="PTHR43649">
    <property type="entry name" value="ARABINOSE-BINDING PROTEIN-RELATED"/>
    <property type="match status" value="1"/>
</dbReference>
<evidence type="ECO:0000256" key="1">
    <source>
        <dbReference type="ARBA" id="ARBA00004196"/>
    </source>
</evidence>
<comment type="caution">
    <text evidence="6">The sequence shown here is derived from an EMBL/GenBank/DDBJ whole genome shotgun (WGS) entry which is preliminary data.</text>
</comment>
<sequence>MTPSLPAGGPNRRRFLSVLAAGTAMAAAGPVLTACSAPDSGSAGGSGGGAGADASTLNDLLPTYTPTNIVTPDLPGVDGPAGPTPPGFLTYPADPVRAVEGTPGAGSTFTAMTPAWWPIPPGLGSNSYYDAVNERLGATFQFNPVPGEDYGPKLSATLAASEHPDLTCIPNWDFPARFTEAVPTLFEPITEYLRGDKGAQDYPLLAGFPTTAWAFGVYGNELYGIPSQFSMFGNVTYYRKDIFDQMGLAEPTNADELLALGREVNDPDNNRWAFGDLLWDAQRMFGAPQNWRINSDGTLTNQIETEEYRAAIEWLRILYSEGLVHPDIAGGQSNGKDLFESGRMLMYADSIGAWHEALGRQLANNPDFQMQPFKPFAHDGGTPIVYGPTLPAAFLTFIKKGTPPEKVQEILRCLNLLAAPLGTQEYDLALYGAEGTHWTRGEKNAPQVTDLGRSEVTLTYGFLVGSPSVIAHVQYPGYVEALHAWQSEAAQYIDDDPKRGLHVEEPADLVGLATEYEERVKDVYRGRVDISEWDSIVASWRRDGGDRLREFYAGVFQEAGRM</sequence>
<keyword evidence="3" id="KW-0813">Transport</keyword>
<name>A0A852ZT20_9ACTN</name>
<dbReference type="RefSeq" id="WP_179813305.1">
    <property type="nucleotide sequence ID" value="NZ_JACBZD010000001.1"/>
</dbReference>
<dbReference type="EMBL" id="JACBZD010000001">
    <property type="protein sequence ID" value="NYI04410.1"/>
    <property type="molecule type" value="Genomic_DNA"/>
</dbReference>
<organism evidence="6 7">
    <name type="scientific">Allostreptomyces psammosilenae</name>
    <dbReference type="NCBI Taxonomy" id="1892865"/>
    <lineage>
        <taxon>Bacteria</taxon>
        <taxon>Bacillati</taxon>
        <taxon>Actinomycetota</taxon>
        <taxon>Actinomycetes</taxon>
        <taxon>Kitasatosporales</taxon>
        <taxon>Streptomycetaceae</taxon>
        <taxon>Allostreptomyces</taxon>
    </lineage>
</organism>
<evidence type="ECO:0000313" key="7">
    <source>
        <dbReference type="Proteomes" id="UP000567795"/>
    </source>
</evidence>
<dbReference type="Proteomes" id="UP000567795">
    <property type="component" value="Unassembled WGS sequence"/>
</dbReference>
<evidence type="ECO:0000256" key="5">
    <source>
        <dbReference type="SAM" id="SignalP"/>
    </source>
</evidence>
<gene>
    <name evidence="6" type="ORF">FHU37_001353</name>
</gene>
<reference evidence="6 7" key="1">
    <citation type="submission" date="2020-07" db="EMBL/GenBank/DDBJ databases">
        <title>Sequencing the genomes of 1000 actinobacteria strains.</title>
        <authorList>
            <person name="Klenk H.-P."/>
        </authorList>
    </citation>
    <scope>NUCLEOTIDE SEQUENCE [LARGE SCALE GENOMIC DNA]</scope>
    <source>
        <strain evidence="6 7">DSM 42178</strain>
    </source>
</reference>
<feature type="chain" id="PRO_5032613396" evidence="5">
    <location>
        <begin position="27"/>
        <end position="562"/>
    </location>
</feature>
<keyword evidence="4 5" id="KW-0732">Signal</keyword>
<dbReference type="InterPro" id="IPR006311">
    <property type="entry name" value="TAT_signal"/>
</dbReference>
<evidence type="ECO:0000313" key="6">
    <source>
        <dbReference type="EMBL" id="NYI04410.1"/>
    </source>
</evidence>
<evidence type="ECO:0000256" key="2">
    <source>
        <dbReference type="ARBA" id="ARBA00008520"/>
    </source>
</evidence>
<dbReference type="AlphaFoldDB" id="A0A852ZT20"/>
<dbReference type="PROSITE" id="PS51318">
    <property type="entry name" value="TAT"/>
    <property type="match status" value="1"/>
</dbReference>
<dbReference type="Pfam" id="PF01547">
    <property type="entry name" value="SBP_bac_1"/>
    <property type="match status" value="1"/>
</dbReference>
<dbReference type="Gene3D" id="3.40.190.10">
    <property type="entry name" value="Periplasmic binding protein-like II"/>
    <property type="match status" value="2"/>
</dbReference>
<dbReference type="InterPro" id="IPR050490">
    <property type="entry name" value="Bact_solute-bd_prot1"/>
</dbReference>
<dbReference type="GO" id="GO:0030313">
    <property type="term" value="C:cell envelope"/>
    <property type="evidence" value="ECO:0007669"/>
    <property type="project" value="UniProtKB-SubCell"/>
</dbReference>
<keyword evidence="7" id="KW-1185">Reference proteome</keyword>
<dbReference type="InterPro" id="IPR006059">
    <property type="entry name" value="SBP"/>
</dbReference>
<comment type="similarity">
    <text evidence="2">Belongs to the bacterial solute-binding protein 1 family.</text>
</comment>
<feature type="signal peptide" evidence="5">
    <location>
        <begin position="1"/>
        <end position="26"/>
    </location>
</feature>
<dbReference type="PANTHER" id="PTHR43649:SF31">
    <property type="entry name" value="SN-GLYCEROL-3-PHOSPHATE-BINDING PERIPLASMIC PROTEIN UGPB"/>
    <property type="match status" value="1"/>
</dbReference>
<evidence type="ECO:0000256" key="3">
    <source>
        <dbReference type="ARBA" id="ARBA00022448"/>
    </source>
</evidence>